<name>A0A177FCR4_9EURO</name>
<evidence type="ECO:0000256" key="3">
    <source>
        <dbReference type="ARBA" id="ARBA00022833"/>
    </source>
</evidence>
<feature type="region of interest" description="Disordered" evidence="8">
    <location>
        <begin position="1"/>
        <end position="47"/>
    </location>
</feature>
<dbReference type="Pfam" id="PF04082">
    <property type="entry name" value="Fungal_trans"/>
    <property type="match status" value="1"/>
</dbReference>
<dbReference type="InterPro" id="IPR007219">
    <property type="entry name" value="XnlR_reg_dom"/>
</dbReference>
<dbReference type="Gene3D" id="4.10.240.10">
    <property type="entry name" value="Zn(2)-C6 fungal-type DNA-binding domain"/>
    <property type="match status" value="1"/>
</dbReference>
<organism evidence="10 11">
    <name type="scientific">Fonsecaea monophora</name>
    <dbReference type="NCBI Taxonomy" id="254056"/>
    <lineage>
        <taxon>Eukaryota</taxon>
        <taxon>Fungi</taxon>
        <taxon>Dikarya</taxon>
        <taxon>Ascomycota</taxon>
        <taxon>Pezizomycotina</taxon>
        <taxon>Eurotiomycetes</taxon>
        <taxon>Chaetothyriomycetidae</taxon>
        <taxon>Chaetothyriales</taxon>
        <taxon>Herpotrichiellaceae</taxon>
        <taxon>Fonsecaea</taxon>
    </lineage>
</organism>
<reference evidence="10 11" key="1">
    <citation type="submission" date="2016-03" db="EMBL/GenBank/DDBJ databases">
        <title>Draft genome sequence of the Fonsecaea monophora CBS 269.37.</title>
        <authorList>
            <person name="Bombassaro A."/>
            <person name="Vinicius W.A."/>
            <person name="De Hoog S."/>
            <person name="Sun J."/>
            <person name="Souza E.M."/>
            <person name="Raittz R.T."/>
            <person name="Costa F."/>
            <person name="Leao A.C."/>
            <person name="Tadra-Sfeir M.Z."/>
            <person name="Baura V."/>
            <person name="Balsanelli E."/>
            <person name="Pedrosa F.O."/>
            <person name="Moreno L.F."/>
            <person name="Steffens M.B."/>
            <person name="Xi L."/>
            <person name="Bocca A.L."/>
            <person name="Felipe M.S."/>
            <person name="Teixeira M."/>
            <person name="Telles Filho F.Q."/>
            <person name="Azevedo C.M."/>
            <person name="Gomes R."/>
            <person name="Vicente V.A."/>
        </authorList>
    </citation>
    <scope>NUCLEOTIDE SEQUENCE [LARGE SCALE GENOMIC DNA]</scope>
    <source>
        <strain evidence="10 11">CBS 269.37</strain>
    </source>
</reference>
<evidence type="ECO:0000256" key="6">
    <source>
        <dbReference type="ARBA" id="ARBA00023163"/>
    </source>
</evidence>
<dbReference type="CDD" id="cd12148">
    <property type="entry name" value="fungal_TF_MHR"/>
    <property type="match status" value="1"/>
</dbReference>
<dbReference type="InterPro" id="IPR036864">
    <property type="entry name" value="Zn2-C6_fun-type_DNA-bd_sf"/>
</dbReference>
<feature type="region of interest" description="Disordered" evidence="8">
    <location>
        <begin position="684"/>
        <end position="726"/>
    </location>
</feature>
<dbReference type="InterPro" id="IPR001138">
    <property type="entry name" value="Zn2Cys6_DnaBD"/>
</dbReference>
<dbReference type="PANTHER" id="PTHR31313:SF81">
    <property type="entry name" value="TY1 ENHANCER ACTIVATOR"/>
    <property type="match status" value="1"/>
</dbReference>
<comment type="caution">
    <text evidence="10">The sequence shown here is derived from an EMBL/GenBank/DDBJ whole genome shotgun (WGS) entry which is preliminary data.</text>
</comment>
<gene>
    <name evidence="10" type="ORF">AYO21_04831</name>
</gene>
<evidence type="ECO:0000256" key="8">
    <source>
        <dbReference type="SAM" id="MobiDB-lite"/>
    </source>
</evidence>
<dbReference type="GO" id="GO:0003677">
    <property type="term" value="F:DNA binding"/>
    <property type="evidence" value="ECO:0007669"/>
    <property type="project" value="UniProtKB-KW"/>
</dbReference>
<feature type="region of interest" description="Disordered" evidence="8">
    <location>
        <begin position="109"/>
        <end position="136"/>
    </location>
</feature>
<dbReference type="OrthoDB" id="2154091at2759"/>
<dbReference type="PANTHER" id="PTHR31313">
    <property type="entry name" value="TY1 ENHANCER ACTIVATOR"/>
    <property type="match status" value="1"/>
</dbReference>
<keyword evidence="3" id="KW-0862">Zinc</keyword>
<dbReference type="Proteomes" id="UP000077002">
    <property type="component" value="Unassembled WGS sequence"/>
</dbReference>
<proteinExistence type="predicted"/>
<dbReference type="RefSeq" id="XP_022512941.1">
    <property type="nucleotide sequence ID" value="XM_022654802.1"/>
</dbReference>
<feature type="domain" description="Zn(2)-C6 fungal-type" evidence="9">
    <location>
        <begin position="48"/>
        <end position="82"/>
    </location>
</feature>
<keyword evidence="2" id="KW-0479">Metal-binding</keyword>
<dbReference type="GO" id="GO:0006351">
    <property type="term" value="P:DNA-templated transcription"/>
    <property type="evidence" value="ECO:0007669"/>
    <property type="project" value="InterPro"/>
</dbReference>
<keyword evidence="4" id="KW-0805">Transcription regulation</keyword>
<dbReference type="PROSITE" id="PS50048">
    <property type="entry name" value="ZN2_CY6_FUNGAL_2"/>
    <property type="match status" value="1"/>
</dbReference>
<dbReference type="GO" id="GO:0000981">
    <property type="term" value="F:DNA-binding transcription factor activity, RNA polymerase II-specific"/>
    <property type="evidence" value="ECO:0007669"/>
    <property type="project" value="InterPro"/>
</dbReference>
<dbReference type="GO" id="GO:0005634">
    <property type="term" value="C:nucleus"/>
    <property type="evidence" value="ECO:0007669"/>
    <property type="project" value="UniProtKB-SubCell"/>
</dbReference>
<evidence type="ECO:0000256" key="5">
    <source>
        <dbReference type="ARBA" id="ARBA00023125"/>
    </source>
</evidence>
<dbReference type="Pfam" id="PF00172">
    <property type="entry name" value="Zn_clus"/>
    <property type="match status" value="1"/>
</dbReference>
<dbReference type="SMART" id="SM00906">
    <property type="entry name" value="Fungal_trans"/>
    <property type="match status" value="1"/>
</dbReference>
<dbReference type="SMART" id="SM00066">
    <property type="entry name" value="GAL4"/>
    <property type="match status" value="1"/>
</dbReference>
<dbReference type="SUPFAM" id="SSF57701">
    <property type="entry name" value="Zn2/Cys6 DNA-binding domain"/>
    <property type="match status" value="1"/>
</dbReference>
<keyword evidence="6" id="KW-0804">Transcription</keyword>
<dbReference type="GeneID" id="34599999"/>
<dbReference type="EMBL" id="LVKK01000028">
    <property type="protein sequence ID" value="OAG40989.1"/>
    <property type="molecule type" value="Genomic_DNA"/>
</dbReference>
<keyword evidence="5" id="KW-0238">DNA-binding</keyword>
<dbReference type="GO" id="GO:0008270">
    <property type="term" value="F:zinc ion binding"/>
    <property type="evidence" value="ECO:0007669"/>
    <property type="project" value="InterPro"/>
</dbReference>
<evidence type="ECO:0000313" key="10">
    <source>
        <dbReference type="EMBL" id="OAG40989.1"/>
    </source>
</evidence>
<evidence type="ECO:0000256" key="2">
    <source>
        <dbReference type="ARBA" id="ARBA00022723"/>
    </source>
</evidence>
<dbReference type="InterPro" id="IPR051615">
    <property type="entry name" value="Transcr_Regulatory_Elem"/>
</dbReference>
<comment type="subcellular location">
    <subcellularLocation>
        <location evidence="1">Nucleus</location>
    </subcellularLocation>
</comment>
<feature type="compositionally biased region" description="Basic residues" evidence="8">
    <location>
        <begin position="30"/>
        <end position="43"/>
    </location>
</feature>
<accession>A0A177FCR4</accession>
<evidence type="ECO:0000256" key="1">
    <source>
        <dbReference type="ARBA" id="ARBA00004123"/>
    </source>
</evidence>
<feature type="compositionally biased region" description="Polar residues" evidence="8">
    <location>
        <begin position="712"/>
        <end position="726"/>
    </location>
</feature>
<dbReference type="PROSITE" id="PS00463">
    <property type="entry name" value="ZN2_CY6_FUNGAL_1"/>
    <property type="match status" value="1"/>
</dbReference>
<protein>
    <recommendedName>
        <fullName evidence="9">Zn(2)-C6 fungal-type domain-containing protein</fullName>
    </recommendedName>
</protein>
<evidence type="ECO:0000313" key="11">
    <source>
        <dbReference type="Proteomes" id="UP000077002"/>
    </source>
</evidence>
<dbReference type="CDD" id="cd00067">
    <property type="entry name" value="GAL4"/>
    <property type="match status" value="1"/>
</dbReference>
<dbReference type="AlphaFoldDB" id="A0A177FCR4"/>
<evidence type="ECO:0000256" key="7">
    <source>
        <dbReference type="ARBA" id="ARBA00023242"/>
    </source>
</evidence>
<evidence type="ECO:0000259" key="9">
    <source>
        <dbReference type="PROSITE" id="PS50048"/>
    </source>
</evidence>
<keyword evidence="7" id="KW-0539">Nucleus</keyword>
<evidence type="ECO:0000256" key="4">
    <source>
        <dbReference type="ARBA" id="ARBA00023015"/>
    </source>
</evidence>
<sequence length="800" mass="88428">MSTERSLSPLVGSPAKPASQAHGESDPRRSSTRQKKQKKRSPRRASIACVACRKRKIKCDGDPNKKGEPCLQCKHLNRPCIFRMDDRRKMNSTSKAYIKRLQDRLAALQGSQGNPSPTREDDDGSSSGSGPQPTHATFEDVRVSLGDGPTQAIPAPSDADNVLRGCSNVIREQDPFAGISNYQMMDWQFDIFDLDPVQSTNDQGTRSGAPPKSIEARNYMISQLYAAMGQLDGDEPGQIMNLNITSILPPSSPEPLESATQALEELADSKDVQKHLLDLYFMYPDPLLQVLLKEPFMSVYAAGVKTQYFSKLLLYSVLLNALRLSSDPSIRNLDRVYLKRVREELVLEMENPTISTIQALCIFADYRGSGLGHDKACLLYAGIAFRMLYDLGLNRDGTDLLALGYISERDLQVRHDVFWGCYVYDKFYSIYLGRPSTVKLADATVPRPSSSSDDPQLQTRVAWCDLCMILSDVIDMVNYPSSSILLRHQSTIARLSSMSQRLLQWLEALPIWIRRKPESGHPPPPPGVYALHMQFYTTIIMLHRPFAAYTAPSSGTVGHHGGKSLGGHTPALSRQVCNENAIRFSKLLLAYREHYGVEKIYSSMLHMIFIAATTLISQISTDTNEKGEEGTEKKKWLAVCLQALNDSTPSFHIAGRVHRVIASFLEGCGYSELAPLAAAAAAASGDTDGKMPDQQSSQRQGEARRLSREVFPTNSLASGSSGSEDVTDTTLAVNEYGLRQALQQYHATTTTTAAAATYPTLGGMESLLNLDSFQTQSVFPDFEKADVDRLTELEMNYLCT</sequence>
<keyword evidence="11" id="KW-1185">Reference proteome</keyword>